<dbReference type="PANTHER" id="PTHR31689">
    <property type="entry name" value="DIAMINOPIMELATE EPIMERASE, CHLOROPLASTIC"/>
    <property type="match status" value="1"/>
</dbReference>
<feature type="site" description="Could be important to modulate the pK values of the two catalytic cysteine residues" evidence="6">
    <location>
        <position position="161"/>
    </location>
</feature>
<evidence type="ECO:0000256" key="5">
    <source>
        <dbReference type="ARBA" id="ARBA00023235"/>
    </source>
</evidence>
<feature type="active site" description="Proton acceptor" evidence="6">
    <location>
        <position position="219"/>
    </location>
</feature>
<feature type="binding site" evidence="6">
    <location>
        <position position="192"/>
    </location>
    <ligand>
        <name>substrate</name>
    </ligand>
</feature>
<accession>A0A2S4HDY0</accession>
<comment type="caution">
    <text evidence="8">The sequence shown here is derived from an EMBL/GenBank/DDBJ whole genome shotgun (WGS) entry which is preliminary data.</text>
</comment>
<comment type="similarity">
    <text evidence="1 6">Belongs to the diaminopimelate epimerase family.</text>
</comment>
<feature type="binding site" evidence="6">
    <location>
        <begin position="76"/>
        <end position="77"/>
    </location>
    <ligand>
        <name>substrate</name>
    </ligand>
</feature>
<evidence type="ECO:0000256" key="1">
    <source>
        <dbReference type="ARBA" id="ARBA00010219"/>
    </source>
</evidence>
<dbReference type="InterPro" id="IPR001653">
    <property type="entry name" value="DAP_epimerase_DapF"/>
</dbReference>
<feature type="site" description="Important for dimerization" evidence="6">
    <location>
        <position position="270"/>
    </location>
</feature>
<comment type="pathway">
    <text evidence="6">Amino-acid biosynthesis; L-lysine biosynthesis via DAP pathway; DL-2,6-diaminopimelate from LL-2,6-diaminopimelate: step 1/1.</text>
</comment>
<feature type="active site" description="Proton donor" evidence="6">
    <location>
        <position position="75"/>
    </location>
</feature>
<sequence>MQLRFTKMHGLGNDFVVIDLITQRFKLKPHHIRKIADRNFGIGCDQVLAVEIPSQPDVDFCYRIYNAEGSEVEQCGNGARCFARFVRDKRLTGKQKIKVETLAGIIELELTENRHVRVDMGEPVLDPKRIPFTADQQANEYLLDVNGSVWQVGAVSMGNPHVVLPVNDVDTAPVETVGPIAESHPRFPQRVNVGFMQIIDRSTIKLRVFERGVGETLACGTGACAAVVSGIVQGKLNANVTVHLPGGSLSIDWQGPGQPVIMTGPATTVFEGQIQI</sequence>
<evidence type="ECO:0000256" key="6">
    <source>
        <dbReference type="HAMAP-Rule" id="MF_00197"/>
    </source>
</evidence>
<feature type="binding site" evidence="6">
    <location>
        <begin position="220"/>
        <end position="221"/>
    </location>
    <ligand>
        <name>substrate</name>
    </ligand>
</feature>
<feature type="binding site" evidence="6">
    <location>
        <begin position="210"/>
        <end position="211"/>
    </location>
    <ligand>
        <name>substrate</name>
    </ligand>
</feature>
<evidence type="ECO:0000256" key="3">
    <source>
        <dbReference type="ARBA" id="ARBA00022605"/>
    </source>
</evidence>
<dbReference type="SUPFAM" id="SSF54506">
    <property type="entry name" value="Diaminopimelate epimerase-like"/>
    <property type="match status" value="1"/>
</dbReference>
<evidence type="ECO:0000256" key="4">
    <source>
        <dbReference type="ARBA" id="ARBA00023154"/>
    </source>
</evidence>
<dbReference type="Pfam" id="PF01678">
    <property type="entry name" value="DAP_epimerase"/>
    <property type="match status" value="2"/>
</dbReference>
<dbReference type="GO" id="GO:0009089">
    <property type="term" value="P:lysine biosynthetic process via diaminopimelate"/>
    <property type="evidence" value="ECO:0007669"/>
    <property type="project" value="UniProtKB-UniRule"/>
</dbReference>
<feature type="binding site" evidence="6">
    <location>
        <position position="46"/>
    </location>
    <ligand>
        <name>substrate</name>
    </ligand>
</feature>
<evidence type="ECO:0000313" key="8">
    <source>
        <dbReference type="EMBL" id="POP52195.1"/>
    </source>
</evidence>
<dbReference type="OrthoDB" id="9805408at2"/>
<dbReference type="AlphaFoldDB" id="A0A2S4HDY0"/>
<feature type="binding site" evidence="6">
    <location>
        <position position="159"/>
    </location>
    <ligand>
        <name>substrate</name>
    </ligand>
</feature>
<keyword evidence="2 6" id="KW-0963">Cytoplasm</keyword>
<dbReference type="NCBIfam" id="TIGR00652">
    <property type="entry name" value="DapF"/>
    <property type="match status" value="1"/>
</dbReference>
<comment type="function">
    <text evidence="6">Catalyzes the stereoinversion of LL-2,6-diaminopimelate (L,L-DAP) to meso-diaminopimelate (meso-DAP), a precursor of L-lysine and an essential component of the bacterial peptidoglycan.</text>
</comment>
<evidence type="ECO:0000256" key="7">
    <source>
        <dbReference type="NCBIfam" id="TIGR00652"/>
    </source>
</evidence>
<keyword evidence="4 6" id="KW-0457">Lysine biosynthesis</keyword>
<name>A0A2S4HDY0_9GAMM</name>
<proteinExistence type="inferred from homology"/>
<dbReference type="PANTHER" id="PTHR31689:SF0">
    <property type="entry name" value="DIAMINOPIMELATE EPIMERASE"/>
    <property type="match status" value="1"/>
</dbReference>
<dbReference type="FunFam" id="3.10.310.10:FF:000001">
    <property type="entry name" value="Diaminopimelate epimerase"/>
    <property type="match status" value="1"/>
</dbReference>
<keyword evidence="3 6" id="KW-0028">Amino-acid biosynthesis</keyword>
<dbReference type="UniPathway" id="UPA00034">
    <property type="reaction ID" value="UER00025"/>
</dbReference>
<keyword evidence="5 6" id="KW-0413">Isomerase</keyword>
<dbReference type="EMBL" id="PQGG01000031">
    <property type="protein sequence ID" value="POP52195.1"/>
    <property type="molecule type" value="Genomic_DNA"/>
</dbReference>
<gene>
    <name evidence="6" type="primary">dapF</name>
    <name evidence="8" type="ORF">C0068_14440</name>
</gene>
<dbReference type="GO" id="GO:0005829">
    <property type="term" value="C:cytosol"/>
    <property type="evidence" value="ECO:0007669"/>
    <property type="project" value="TreeGrafter"/>
</dbReference>
<comment type="subcellular location">
    <subcellularLocation>
        <location evidence="6">Cytoplasm</location>
    </subcellularLocation>
</comment>
<protein>
    <recommendedName>
        <fullName evidence="6 7">Diaminopimelate epimerase</fullName>
        <shortName evidence="6">DAP epimerase</shortName>
        <ecNumber evidence="6 7">5.1.1.7</ecNumber>
    </recommendedName>
    <alternativeName>
        <fullName evidence="6">PLP-independent amino acid racemase</fullName>
    </alternativeName>
</protein>
<dbReference type="Proteomes" id="UP000237222">
    <property type="component" value="Unassembled WGS sequence"/>
</dbReference>
<reference evidence="8" key="1">
    <citation type="submission" date="2018-01" db="EMBL/GenBank/DDBJ databases">
        <authorList>
            <person name="Yu X.-D."/>
        </authorList>
    </citation>
    <scope>NUCLEOTIDE SEQUENCE</scope>
    <source>
        <strain evidence="8">ZX-21</strain>
    </source>
</reference>
<comment type="subunit">
    <text evidence="6">Homodimer.</text>
</comment>
<evidence type="ECO:0000313" key="9">
    <source>
        <dbReference type="Proteomes" id="UP000237222"/>
    </source>
</evidence>
<dbReference type="GO" id="GO:0008837">
    <property type="term" value="F:diaminopimelate epimerase activity"/>
    <property type="evidence" value="ECO:0007669"/>
    <property type="project" value="UniProtKB-UniRule"/>
</dbReference>
<dbReference type="FunFam" id="3.10.310.10:FF:000004">
    <property type="entry name" value="Diaminopimelate epimerase"/>
    <property type="match status" value="1"/>
</dbReference>
<feature type="site" description="Could be important to modulate the pK values of the two catalytic cysteine residues" evidence="6">
    <location>
        <position position="210"/>
    </location>
</feature>
<dbReference type="HAMAP" id="MF_00197">
    <property type="entry name" value="DAP_epimerase"/>
    <property type="match status" value="1"/>
</dbReference>
<comment type="catalytic activity">
    <reaction evidence="6">
        <text>(2S,6S)-2,6-diaminopimelate = meso-2,6-diaminopimelate</text>
        <dbReference type="Rhea" id="RHEA:15393"/>
        <dbReference type="ChEBI" id="CHEBI:57609"/>
        <dbReference type="ChEBI" id="CHEBI:57791"/>
        <dbReference type="EC" id="5.1.1.7"/>
    </reaction>
</comment>
<dbReference type="Gene3D" id="3.10.310.10">
    <property type="entry name" value="Diaminopimelate Epimerase, Chain A, domain 1"/>
    <property type="match status" value="2"/>
</dbReference>
<feature type="binding site" evidence="6">
    <location>
        <position position="13"/>
    </location>
    <ligand>
        <name>substrate</name>
    </ligand>
</feature>
<organism evidence="8 9">
    <name type="scientific">Zhongshania marina</name>
    <dbReference type="NCBI Taxonomy" id="2304603"/>
    <lineage>
        <taxon>Bacteria</taxon>
        <taxon>Pseudomonadati</taxon>
        <taxon>Pseudomonadota</taxon>
        <taxon>Gammaproteobacteria</taxon>
        <taxon>Cellvibrionales</taxon>
        <taxon>Spongiibacteraceae</taxon>
        <taxon>Zhongshania</taxon>
    </lineage>
</organism>
<dbReference type="RefSeq" id="WP_103685177.1">
    <property type="nucleotide sequence ID" value="NZ_PQGG01000031.1"/>
</dbReference>
<dbReference type="EC" id="5.1.1.7" evidence="6 7"/>
<feature type="binding site" evidence="6">
    <location>
        <position position="66"/>
    </location>
    <ligand>
        <name>substrate</name>
    </ligand>
</feature>
<evidence type="ECO:0000256" key="2">
    <source>
        <dbReference type="ARBA" id="ARBA00022490"/>
    </source>
</evidence>